<sequence length="876" mass="101365">MEEEANGHGKFANSSYNERPYRLDNETSLRFSKAYFSKKQPYRLGNETSLKFSQKRRHQKTPLQRPEPIINDQDADGVDGFVSANNNHGESHNVQLAEVNNIHQTIPNLYQLVELCLDKSTTSSERSDSLVNKAIIHPEKLEKVCNKLTPGSCRSVSDIQFKQLADVNIQLVGCYGNCKIISKLLLQNNVIDKDRYEKFIKGEQTLATGLYLLIIESNMNFQQSQKTTVGVSTKFGFVILWLEKQFYDEKEISTSATNLHRFLTRLTDHQICLMSEEDLRNFSFSVNTTSRNRIVNNKVKTGPQQEKGGLVEKNKFQIKVPELAICNGDPSKAFIIESNALQSLAIMRNISESTTLSETMKFGSFDELEFQKFLKKKLDEEHYALSLSDLSGNELVLLIEKGLAKPELSVEYRNQISDLRKQRNKKIDEYKKIVNQQALLILESYERLFEKKPLSVCSFLIEDSSEVYAGHAEVCKDIEANILQIDSEEWKSLKYNFYIYNEYKRKQQTNYNSLFKNLLQFLNFPGIEKKEIENIPDASFIADIVHSESEDVIKILRKEYQHWKNDENINKKLDELEAENLRKKLELMYPIGSGEKMFVKKVQRRKNIFFNIKRYEFQYVIEVAKPSLCELRILELPSSYIRRLKANVNYTNTSLLNAYQKILYINARFEIKKICQLDNGKFVLILWDTEKNDYAIFYGTLPELKEEFKRNSMPSRIRLMDEPKNSLITVNYSTGLMATYNNDEHDLNIYTIYNVEHKMRPLHSNLVRKFQLSTLKRLLWISESSMLFVKEDGKAYTFDYNDCYLNYFEKFSKDAASVLSSPNSSCIFVLEPKTTNPTGSNIEGGNHLANAGPAVPAKTDENTVQALIYFVNQDKD</sequence>
<evidence type="ECO:0000256" key="1">
    <source>
        <dbReference type="SAM" id="Coils"/>
    </source>
</evidence>
<keyword evidence="1" id="KW-0175">Coiled coil</keyword>
<organism evidence="3 4">
    <name type="scientific">Paraglomus brasilianum</name>
    <dbReference type="NCBI Taxonomy" id="144538"/>
    <lineage>
        <taxon>Eukaryota</taxon>
        <taxon>Fungi</taxon>
        <taxon>Fungi incertae sedis</taxon>
        <taxon>Mucoromycota</taxon>
        <taxon>Glomeromycotina</taxon>
        <taxon>Glomeromycetes</taxon>
        <taxon>Paraglomerales</taxon>
        <taxon>Paraglomeraceae</taxon>
        <taxon>Paraglomus</taxon>
    </lineage>
</organism>
<dbReference type="AlphaFoldDB" id="A0A9N9CBS3"/>
<feature type="coiled-coil region" evidence="1">
    <location>
        <begin position="409"/>
        <end position="436"/>
    </location>
</feature>
<dbReference type="OrthoDB" id="2447597at2759"/>
<dbReference type="EMBL" id="CAJVPI010001106">
    <property type="protein sequence ID" value="CAG8594779.1"/>
    <property type="molecule type" value="Genomic_DNA"/>
</dbReference>
<evidence type="ECO:0000256" key="2">
    <source>
        <dbReference type="SAM" id="MobiDB-lite"/>
    </source>
</evidence>
<name>A0A9N9CBS3_9GLOM</name>
<keyword evidence="4" id="KW-1185">Reference proteome</keyword>
<dbReference type="Proteomes" id="UP000789739">
    <property type="component" value="Unassembled WGS sequence"/>
</dbReference>
<protein>
    <submittedName>
        <fullName evidence="3">11565_t:CDS:1</fullName>
    </submittedName>
</protein>
<reference evidence="3" key="1">
    <citation type="submission" date="2021-06" db="EMBL/GenBank/DDBJ databases">
        <authorList>
            <person name="Kallberg Y."/>
            <person name="Tangrot J."/>
            <person name="Rosling A."/>
        </authorList>
    </citation>
    <scope>NUCLEOTIDE SEQUENCE</scope>
    <source>
        <strain evidence="3">BR232B</strain>
    </source>
</reference>
<proteinExistence type="predicted"/>
<evidence type="ECO:0000313" key="3">
    <source>
        <dbReference type="EMBL" id="CAG8594779.1"/>
    </source>
</evidence>
<evidence type="ECO:0000313" key="4">
    <source>
        <dbReference type="Proteomes" id="UP000789739"/>
    </source>
</evidence>
<comment type="caution">
    <text evidence="3">The sequence shown here is derived from an EMBL/GenBank/DDBJ whole genome shotgun (WGS) entry which is preliminary data.</text>
</comment>
<gene>
    <name evidence="3" type="ORF">PBRASI_LOCUS7318</name>
</gene>
<accession>A0A9N9CBS3</accession>
<feature type="region of interest" description="Disordered" evidence="2">
    <location>
        <begin position="46"/>
        <end position="74"/>
    </location>
</feature>